<keyword evidence="3" id="KW-0884">PQQ biosynthesis</keyword>
<dbReference type="GO" id="GO:0018189">
    <property type="term" value="P:pyrroloquinoline quinone biosynthetic process"/>
    <property type="evidence" value="ECO:0007669"/>
    <property type="project" value="UniProtKB-UniPathway"/>
</dbReference>
<dbReference type="InterPro" id="IPR008792">
    <property type="entry name" value="PQQD"/>
</dbReference>
<accession>A0A8H2JQ02</accession>
<dbReference type="NCBIfam" id="NF002535">
    <property type="entry name" value="PRK02079.1"/>
    <property type="match status" value="1"/>
</dbReference>
<dbReference type="OrthoDB" id="7356791at2"/>
<keyword evidence="5" id="KW-1185">Reference proteome</keyword>
<comment type="caution">
    <text evidence="4">The sequence shown here is derived from an EMBL/GenBank/DDBJ whole genome shotgun (WGS) entry which is preliminary data.</text>
</comment>
<dbReference type="UniPathway" id="UPA00539"/>
<reference evidence="4 5" key="1">
    <citation type="submission" date="2019-05" db="EMBL/GenBank/DDBJ databases">
        <title>Colwellia ponticola sp. nov., isolated from seawater.</title>
        <authorList>
            <person name="Yoon J.-H."/>
        </authorList>
    </citation>
    <scope>NUCLEOTIDE SEQUENCE [LARGE SCALE GENOMIC DNA]</scope>
    <source>
        <strain evidence="4 5">OISW-25</strain>
    </source>
</reference>
<dbReference type="GO" id="GO:0048038">
    <property type="term" value="F:quinone binding"/>
    <property type="evidence" value="ECO:0007669"/>
    <property type="project" value="InterPro"/>
</dbReference>
<dbReference type="EMBL" id="SZVP01000001">
    <property type="protein sequence ID" value="TMM47974.1"/>
    <property type="molecule type" value="Genomic_DNA"/>
</dbReference>
<dbReference type="AlphaFoldDB" id="A0A8H2JQ02"/>
<dbReference type="Pfam" id="PF05402">
    <property type="entry name" value="PqqD"/>
    <property type="match status" value="1"/>
</dbReference>
<evidence type="ECO:0000313" key="4">
    <source>
        <dbReference type="EMBL" id="TMM47974.1"/>
    </source>
</evidence>
<dbReference type="InterPro" id="IPR041881">
    <property type="entry name" value="PqqD_sf"/>
</dbReference>
<comment type="pathway">
    <text evidence="1">Cofactor biosynthesis; pyrroloquinoline quinone biosynthesis.</text>
</comment>
<dbReference type="Gene3D" id="1.10.10.1150">
    <property type="entry name" value="Coenzyme PQQ synthesis protein D (PqqD)"/>
    <property type="match status" value="1"/>
</dbReference>
<name>A0A8H2JQ02_9GAMM</name>
<protein>
    <submittedName>
        <fullName evidence="4">Pyrroloquinoline quinone biosynthesis peptide chaperone PqqD</fullName>
    </submittedName>
</protein>
<sequence>MTPSLNPMFRFQWEKAQDCFVLLFPEGMVKLNGGAGEIMQLIDGKQNVQKITDTLNNKFPDAGDLAPDVHEFINTAIEKKWLYHD</sequence>
<evidence type="ECO:0000256" key="2">
    <source>
        <dbReference type="ARBA" id="ARBA00011741"/>
    </source>
</evidence>
<dbReference type="NCBIfam" id="TIGR03859">
    <property type="entry name" value="PQQ_PqqD"/>
    <property type="match status" value="1"/>
</dbReference>
<proteinExistence type="predicted"/>
<evidence type="ECO:0000256" key="1">
    <source>
        <dbReference type="ARBA" id="ARBA00004886"/>
    </source>
</evidence>
<evidence type="ECO:0000313" key="5">
    <source>
        <dbReference type="Proteomes" id="UP000307702"/>
    </source>
</evidence>
<comment type="subunit">
    <text evidence="2">Monomer. Interacts with PqqE.</text>
</comment>
<evidence type="ECO:0000256" key="3">
    <source>
        <dbReference type="ARBA" id="ARBA00022905"/>
    </source>
</evidence>
<dbReference type="Proteomes" id="UP000307702">
    <property type="component" value="Unassembled WGS sequence"/>
</dbReference>
<dbReference type="InterPro" id="IPR022479">
    <property type="entry name" value="PqqD_bac"/>
</dbReference>
<gene>
    <name evidence="4" type="primary">pqqD</name>
    <name evidence="4" type="ORF">FCS21_01165</name>
</gene>
<organism evidence="4 5">
    <name type="scientific">Colwellia ponticola</name>
    <dbReference type="NCBI Taxonomy" id="2304625"/>
    <lineage>
        <taxon>Bacteria</taxon>
        <taxon>Pseudomonadati</taxon>
        <taxon>Pseudomonadota</taxon>
        <taxon>Gammaproteobacteria</taxon>
        <taxon>Alteromonadales</taxon>
        <taxon>Colwelliaceae</taxon>
        <taxon>Colwellia</taxon>
    </lineage>
</organism>